<dbReference type="Proteomes" id="UP000828390">
    <property type="component" value="Unassembled WGS sequence"/>
</dbReference>
<comment type="caution">
    <text evidence="1">The sequence shown here is derived from an EMBL/GenBank/DDBJ whole genome shotgun (WGS) entry which is preliminary data.</text>
</comment>
<evidence type="ECO:0000313" key="1">
    <source>
        <dbReference type="EMBL" id="KAH3739809.1"/>
    </source>
</evidence>
<sequence>MSKANSRNIPMNHLRSRTEILPKIVQLGHSLPARFPDELDIWTPVEVVDNDRNIKTARTLPSRTREASSKCRKYRNLFEYSQHNEDKFELTRGLWKIPSIGNNFLPFRKCNSRKSSDAQEDIALYRPKFHRCISRLVHEHTVILPPIETSERVKSNVYDPSNLHEKIYVFRRYKGTGQRERFVRDEMHIPDIYPQCFTCRECQKQYTSEVYSQSLTKRNSKSPACLSILASYLESNKTVPTSKSGKRRTLQRQHCDVLGERYCKSCKELRNKGISRQIEDSLINNNKLANVHYTQRY</sequence>
<accession>A0A9D4I0K7</accession>
<reference evidence="1" key="1">
    <citation type="journal article" date="2019" name="bioRxiv">
        <title>The Genome of the Zebra Mussel, Dreissena polymorpha: A Resource for Invasive Species Research.</title>
        <authorList>
            <person name="McCartney M.A."/>
            <person name="Auch B."/>
            <person name="Kono T."/>
            <person name="Mallez S."/>
            <person name="Zhang Y."/>
            <person name="Obille A."/>
            <person name="Becker A."/>
            <person name="Abrahante J.E."/>
            <person name="Garbe J."/>
            <person name="Badalamenti J.P."/>
            <person name="Herman A."/>
            <person name="Mangelson H."/>
            <person name="Liachko I."/>
            <person name="Sullivan S."/>
            <person name="Sone E.D."/>
            <person name="Koren S."/>
            <person name="Silverstein K.A.T."/>
            <person name="Beckman K.B."/>
            <person name="Gohl D.M."/>
        </authorList>
    </citation>
    <scope>NUCLEOTIDE SEQUENCE</scope>
    <source>
        <strain evidence="1">Duluth1</strain>
        <tissue evidence="1">Whole animal</tissue>
    </source>
</reference>
<keyword evidence="2" id="KW-1185">Reference proteome</keyword>
<dbReference type="EMBL" id="JAIWYP010000011">
    <property type="protein sequence ID" value="KAH3739809.1"/>
    <property type="molecule type" value="Genomic_DNA"/>
</dbReference>
<gene>
    <name evidence="1" type="ORF">DPMN_046499</name>
</gene>
<reference evidence="1" key="2">
    <citation type="submission" date="2020-11" db="EMBL/GenBank/DDBJ databases">
        <authorList>
            <person name="McCartney M.A."/>
            <person name="Auch B."/>
            <person name="Kono T."/>
            <person name="Mallez S."/>
            <person name="Becker A."/>
            <person name="Gohl D.M."/>
            <person name="Silverstein K.A.T."/>
            <person name="Koren S."/>
            <person name="Bechman K.B."/>
            <person name="Herman A."/>
            <person name="Abrahante J.E."/>
            <person name="Garbe J."/>
        </authorList>
    </citation>
    <scope>NUCLEOTIDE SEQUENCE</scope>
    <source>
        <strain evidence="1">Duluth1</strain>
        <tissue evidence="1">Whole animal</tissue>
    </source>
</reference>
<proteinExistence type="predicted"/>
<name>A0A9D4I0K7_DREPO</name>
<dbReference type="AlphaFoldDB" id="A0A9D4I0K7"/>
<protein>
    <submittedName>
        <fullName evidence="1">Uncharacterized protein</fullName>
    </submittedName>
</protein>
<evidence type="ECO:0000313" key="2">
    <source>
        <dbReference type="Proteomes" id="UP000828390"/>
    </source>
</evidence>
<organism evidence="1 2">
    <name type="scientific">Dreissena polymorpha</name>
    <name type="common">Zebra mussel</name>
    <name type="synonym">Mytilus polymorpha</name>
    <dbReference type="NCBI Taxonomy" id="45954"/>
    <lineage>
        <taxon>Eukaryota</taxon>
        <taxon>Metazoa</taxon>
        <taxon>Spiralia</taxon>
        <taxon>Lophotrochozoa</taxon>
        <taxon>Mollusca</taxon>
        <taxon>Bivalvia</taxon>
        <taxon>Autobranchia</taxon>
        <taxon>Heteroconchia</taxon>
        <taxon>Euheterodonta</taxon>
        <taxon>Imparidentia</taxon>
        <taxon>Neoheterodontei</taxon>
        <taxon>Myida</taxon>
        <taxon>Dreissenoidea</taxon>
        <taxon>Dreissenidae</taxon>
        <taxon>Dreissena</taxon>
    </lineage>
</organism>